<reference evidence="8 9" key="1">
    <citation type="submission" date="2016-10" db="EMBL/GenBank/DDBJ databases">
        <authorList>
            <person name="de Groot N.N."/>
        </authorList>
    </citation>
    <scope>NUCLEOTIDE SEQUENCE [LARGE SCALE GENOMIC DNA]</scope>
    <source>
        <strain evidence="8 9">DSM 23042</strain>
    </source>
</reference>
<evidence type="ECO:0000256" key="7">
    <source>
        <dbReference type="SAM" id="MobiDB-lite"/>
    </source>
</evidence>
<evidence type="ECO:0000256" key="1">
    <source>
        <dbReference type="ARBA" id="ARBA00010296"/>
    </source>
</evidence>
<feature type="region of interest" description="Disordered" evidence="7">
    <location>
        <begin position="28"/>
        <end position="47"/>
    </location>
</feature>
<dbReference type="PROSITE" id="PS51257">
    <property type="entry name" value="PROKAR_LIPOPROTEIN"/>
    <property type="match status" value="1"/>
</dbReference>
<protein>
    <submittedName>
        <fullName evidence="8">Entericidin EcnA/B family protein</fullName>
    </submittedName>
</protein>
<dbReference type="RefSeq" id="WP_143071583.1">
    <property type="nucleotide sequence ID" value="NZ_CBDDGO010000004.1"/>
</dbReference>
<evidence type="ECO:0000313" key="8">
    <source>
        <dbReference type="EMBL" id="SES42433.1"/>
    </source>
</evidence>
<comment type="similarity">
    <text evidence="1">Belongs to the EcnA/EcnB lipoprotein family.</text>
</comment>
<dbReference type="AlphaFoldDB" id="A0A1H9X9V3"/>
<keyword evidence="5" id="KW-0564">Palmitate</keyword>
<dbReference type="EMBL" id="FOGU01000020">
    <property type="protein sequence ID" value="SES42433.1"/>
    <property type="molecule type" value="Genomic_DNA"/>
</dbReference>
<keyword evidence="4" id="KW-0472">Membrane</keyword>
<dbReference type="GO" id="GO:0016020">
    <property type="term" value="C:membrane"/>
    <property type="evidence" value="ECO:0007669"/>
    <property type="project" value="InterPro"/>
</dbReference>
<keyword evidence="2" id="KW-1003">Cell membrane</keyword>
<dbReference type="Pfam" id="PF08085">
    <property type="entry name" value="Entericidin"/>
    <property type="match status" value="1"/>
</dbReference>
<evidence type="ECO:0000256" key="3">
    <source>
        <dbReference type="ARBA" id="ARBA00022729"/>
    </source>
</evidence>
<keyword evidence="9" id="KW-1185">Reference proteome</keyword>
<accession>A0A1H9X9V3</accession>
<dbReference type="Proteomes" id="UP000198885">
    <property type="component" value="Unassembled WGS sequence"/>
</dbReference>
<proteinExistence type="inferred from homology"/>
<organism evidence="8 9">
    <name type="scientific">Tranquillimonas rosea</name>
    <dbReference type="NCBI Taxonomy" id="641238"/>
    <lineage>
        <taxon>Bacteria</taxon>
        <taxon>Pseudomonadati</taxon>
        <taxon>Pseudomonadota</taxon>
        <taxon>Alphaproteobacteria</taxon>
        <taxon>Rhodobacterales</taxon>
        <taxon>Roseobacteraceae</taxon>
        <taxon>Tranquillimonas</taxon>
    </lineage>
</organism>
<sequence>MTTLTRLTVLVGLLALTACETMEGAGRDLENAGRTLSQESREVQRGY</sequence>
<evidence type="ECO:0000256" key="4">
    <source>
        <dbReference type="ARBA" id="ARBA00023136"/>
    </source>
</evidence>
<keyword evidence="3" id="KW-0732">Signal</keyword>
<dbReference type="STRING" id="641238.SAMN04490244_12039"/>
<evidence type="ECO:0000313" key="9">
    <source>
        <dbReference type="Proteomes" id="UP000198885"/>
    </source>
</evidence>
<gene>
    <name evidence="8" type="ORF">SAMN04490244_12039</name>
</gene>
<keyword evidence="6" id="KW-0449">Lipoprotein</keyword>
<evidence type="ECO:0000256" key="5">
    <source>
        <dbReference type="ARBA" id="ARBA00023139"/>
    </source>
</evidence>
<evidence type="ECO:0000256" key="6">
    <source>
        <dbReference type="ARBA" id="ARBA00023288"/>
    </source>
</evidence>
<dbReference type="InterPro" id="IPR012556">
    <property type="entry name" value="Entericidin"/>
</dbReference>
<name>A0A1H9X9V3_9RHOB</name>
<evidence type="ECO:0000256" key="2">
    <source>
        <dbReference type="ARBA" id="ARBA00022475"/>
    </source>
</evidence>
<dbReference type="GO" id="GO:0009636">
    <property type="term" value="P:response to toxic substance"/>
    <property type="evidence" value="ECO:0007669"/>
    <property type="project" value="InterPro"/>
</dbReference>